<protein>
    <recommendedName>
        <fullName evidence="10">Probable nicotinate-nucleotide adenylyltransferase</fullName>
        <ecNumber evidence="10">2.7.7.18</ecNumber>
    </recommendedName>
    <alternativeName>
        <fullName evidence="10">Deamido-NAD(+) diphosphorylase</fullName>
    </alternativeName>
    <alternativeName>
        <fullName evidence="10">Deamido-NAD(+) pyrophosphorylase</fullName>
    </alternativeName>
    <alternativeName>
        <fullName evidence="10">Nicotinate mononucleotide adenylyltransferase</fullName>
        <shortName evidence="10">NaMN adenylyltransferase</shortName>
    </alternativeName>
</protein>
<evidence type="ECO:0000256" key="2">
    <source>
        <dbReference type="ARBA" id="ARBA00005019"/>
    </source>
</evidence>
<dbReference type="Proteomes" id="UP000326169">
    <property type="component" value="Unassembled WGS sequence"/>
</dbReference>
<evidence type="ECO:0000256" key="10">
    <source>
        <dbReference type="HAMAP-Rule" id="MF_00244"/>
    </source>
</evidence>
<dbReference type="EMBL" id="BIMW01000112">
    <property type="protein sequence ID" value="GCE94916.1"/>
    <property type="molecule type" value="Genomic_DNA"/>
</dbReference>
<keyword evidence="4 10" id="KW-0808">Transferase</keyword>
<keyword evidence="6 10" id="KW-0547">Nucleotide-binding</keyword>
<dbReference type="Gene3D" id="3.40.50.620">
    <property type="entry name" value="HUPs"/>
    <property type="match status" value="1"/>
</dbReference>
<gene>
    <name evidence="10 12" type="primary">nadD</name>
    <name evidence="12" type="ORF">NIES46_29760</name>
</gene>
<accession>A0A5M3TAT6</accession>
<evidence type="ECO:0000313" key="13">
    <source>
        <dbReference type="Proteomes" id="UP000326169"/>
    </source>
</evidence>
<dbReference type="Pfam" id="PF01467">
    <property type="entry name" value="CTP_transf_like"/>
    <property type="match status" value="1"/>
</dbReference>
<evidence type="ECO:0000256" key="4">
    <source>
        <dbReference type="ARBA" id="ARBA00022679"/>
    </source>
</evidence>
<evidence type="ECO:0000256" key="5">
    <source>
        <dbReference type="ARBA" id="ARBA00022695"/>
    </source>
</evidence>
<evidence type="ECO:0000256" key="7">
    <source>
        <dbReference type="ARBA" id="ARBA00022840"/>
    </source>
</evidence>
<dbReference type="SUPFAM" id="SSF52374">
    <property type="entry name" value="Nucleotidylyl transferase"/>
    <property type="match status" value="1"/>
</dbReference>
<dbReference type="NCBIfam" id="TIGR00125">
    <property type="entry name" value="cyt_tran_rel"/>
    <property type="match status" value="1"/>
</dbReference>
<dbReference type="InterPro" id="IPR005248">
    <property type="entry name" value="NadD/NMNAT"/>
</dbReference>
<evidence type="ECO:0000256" key="8">
    <source>
        <dbReference type="ARBA" id="ARBA00023027"/>
    </source>
</evidence>
<reference evidence="12 13" key="1">
    <citation type="journal article" date="2019" name="J Genomics">
        <title>The Draft Genome of a Hydrogen-producing Cyanobacterium, Arthrospira platensis NIES-46.</title>
        <authorList>
            <person name="Suzuki S."/>
            <person name="Yamaguchi H."/>
            <person name="Kawachi M."/>
        </authorList>
    </citation>
    <scope>NUCLEOTIDE SEQUENCE [LARGE SCALE GENOMIC DNA]</scope>
    <source>
        <strain evidence="12 13">NIES-46</strain>
    </source>
</reference>
<evidence type="ECO:0000256" key="6">
    <source>
        <dbReference type="ARBA" id="ARBA00022741"/>
    </source>
</evidence>
<dbReference type="GeneID" id="301683791"/>
<evidence type="ECO:0000313" key="12">
    <source>
        <dbReference type="EMBL" id="GCE94916.1"/>
    </source>
</evidence>
<dbReference type="InterPro" id="IPR014729">
    <property type="entry name" value="Rossmann-like_a/b/a_fold"/>
</dbReference>
<organism evidence="12 13">
    <name type="scientific">Limnospira platensis NIES-46</name>
    <dbReference type="NCBI Taxonomy" id="1236695"/>
    <lineage>
        <taxon>Bacteria</taxon>
        <taxon>Bacillati</taxon>
        <taxon>Cyanobacteriota</taxon>
        <taxon>Cyanophyceae</taxon>
        <taxon>Oscillatoriophycideae</taxon>
        <taxon>Oscillatoriales</taxon>
        <taxon>Sirenicapillariaceae</taxon>
        <taxon>Limnospira</taxon>
    </lineage>
</organism>
<evidence type="ECO:0000256" key="1">
    <source>
        <dbReference type="ARBA" id="ARBA00002324"/>
    </source>
</evidence>
<feature type="domain" description="Cytidyltransferase-like" evidence="11">
    <location>
        <begin position="6"/>
        <end position="165"/>
    </location>
</feature>
<sequence>MSRIALFGTSADPPTEGHQSILTQLAQKFDRVLVWAADNPFKSHGASLDHRQAMLFVLINSIYPPRNNILLKPELSSRRTIETVHQARKSWLNDHFTLVIGSDLVSQIPRWYKINDLLGEVNLLVVPRPGYDIEDSDLAKLRELGGKVAIANWQGLPVSSTDFRQAGDPHPIPAAVADYIARQNLYQSSSGQQS</sequence>
<proteinExistence type="inferred from homology"/>
<keyword evidence="7 10" id="KW-0067">ATP-binding</keyword>
<dbReference type="PANTHER" id="PTHR39321">
    <property type="entry name" value="NICOTINATE-NUCLEOTIDE ADENYLYLTRANSFERASE-RELATED"/>
    <property type="match status" value="1"/>
</dbReference>
<dbReference type="GO" id="GO:0016779">
    <property type="term" value="F:nucleotidyltransferase activity"/>
    <property type="evidence" value="ECO:0007669"/>
    <property type="project" value="UniProtKB-KW"/>
</dbReference>
<dbReference type="CDD" id="cd02165">
    <property type="entry name" value="NMNAT"/>
    <property type="match status" value="1"/>
</dbReference>
<comment type="pathway">
    <text evidence="2 10">Cofactor biosynthesis; NAD(+) biosynthesis; deamido-NAD(+) from nicotinate D-ribonucleotide: step 1/1.</text>
</comment>
<dbReference type="EC" id="2.7.7.18" evidence="10"/>
<evidence type="ECO:0000256" key="9">
    <source>
        <dbReference type="ARBA" id="ARBA00048721"/>
    </source>
</evidence>
<dbReference type="NCBIfam" id="NF000842">
    <property type="entry name" value="PRK00071.2-1"/>
    <property type="match status" value="1"/>
</dbReference>
<comment type="function">
    <text evidence="1 10">Catalyzes the reversible adenylation of nicotinate mononucleotide (NaMN) to nicotinic acid adenine dinucleotide (NaAD).</text>
</comment>
<keyword evidence="3 10" id="KW-0662">Pyridine nucleotide biosynthesis</keyword>
<evidence type="ECO:0000259" key="11">
    <source>
        <dbReference type="Pfam" id="PF01467"/>
    </source>
</evidence>
<dbReference type="HAMAP" id="MF_00244">
    <property type="entry name" value="NaMN_adenylyltr"/>
    <property type="match status" value="1"/>
</dbReference>
<keyword evidence="13" id="KW-1185">Reference proteome</keyword>
<comment type="catalytic activity">
    <reaction evidence="9 10">
        <text>nicotinate beta-D-ribonucleotide + ATP + H(+) = deamido-NAD(+) + diphosphate</text>
        <dbReference type="Rhea" id="RHEA:22860"/>
        <dbReference type="ChEBI" id="CHEBI:15378"/>
        <dbReference type="ChEBI" id="CHEBI:30616"/>
        <dbReference type="ChEBI" id="CHEBI:33019"/>
        <dbReference type="ChEBI" id="CHEBI:57502"/>
        <dbReference type="ChEBI" id="CHEBI:58437"/>
        <dbReference type="EC" id="2.7.7.18"/>
    </reaction>
</comment>
<keyword evidence="5 10" id="KW-0548">Nucleotidyltransferase</keyword>
<dbReference type="InterPro" id="IPR004821">
    <property type="entry name" value="Cyt_trans-like"/>
</dbReference>
<name>A0A5M3TAT6_LIMPL</name>
<dbReference type="PANTHER" id="PTHR39321:SF3">
    <property type="entry name" value="PHOSPHOPANTETHEINE ADENYLYLTRANSFERASE"/>
    <property type="match status" value="1"/>
</dbReference>
<dbReference type="RefSeq" id="WP_014276836.1">
    <property type="nucleotide sequence ID" value="NZ_BIMW01000112.1"/>
</dbReference>
<comment type="caution">
    <text evidence="12">The sequence shown here is derived from an EMBL/GenBank/DDBJ whole genome shotgun (WGS) entry which is preliminary data.</text>
</comment>
<comment type="similarity">
    <text evidence="10">Belongs to the NadD family.</text>
</comment>
<keyword evidence="8 10" id="KW-0520">NAD</keyword>
<evidence type="ECO:0000256" key="3">
    <source>
        <dbReference type="ARBA" id="ARBA00022642"/>
    </source>
</evidence>